<evidence type="ECO:0000256" key="13">
    <source>
        <dbReference type="SAM" id="MobiDB-lite"/>
    </source>
</evidence>
<dbReference type="EMBL" id="JAVRQU010000008">
    <property type="protein sequence ID" value="KAK5699546.1"/>
    <property type="molecule type" value="Genomic_DNA"/>
</dbReference>
<evidence type="ECO:0000256" key="9">
    <source>
        <dbReference type="ARBA" id="ARBA00022723"/>
    </source>
</evidence>
<evidence type="ECO:0000313" key="15">
    <source>
        <dbReference type="EMBL" id="KAK5699546.1"/>
    </source>
</evidence>
<dbReference type="PANTHER" id="PTHR11845">
    <property type="entry name" value="5'-DEOXYNUCLEOTIDASE HDDC2"/>
    <property type="match status" value="1"/>
</dbReference>
<dbReference type="PANTHER" id="PTHR11845:SF13">
    <property type="entry name" value="5'-DEOXYNUCLEOTIDASE HDDC2"/>
    <property type="match status" value="1"/>
</dbReference>
<name>A0AAN8A234_9PEZI</name>
<comment type="cofactor">
    <cofactor evidence="2">
        <name>Mn(2+)</name>
        <dbReference type="ChEBI" id="CHEBI:29035"/>
    </cofactor>
</comment>
<dbReference type="InterPro" id="IPR039356">
    <property type="entry name" value="YfbR/HDDC2"/>
</dbReference>
<dbReference type="GO" id="GO:0009159">
    <property type="term" value="P:deoxyribonucleoside monophosphate catabolic process"/>
    <property type="evidence" value="ECO:0007669"/>
    <property type="project" value="UniProtKB-ARBA"/>
</dbReference>
<evidence type="ECO:0000256" key="8">
    <source>
        <dbReference type="ARBA" id="ARBA00012964"/>
    </source>
</evidence>
<keyword evidence="10" id="KW-0378">Hydrolase</keyword>
<organism evidence="15 16">
    <name type="scientific">Elasticomyces elasticus</name>
    <dbReference type="NCBI Taxonomy" id="574655"/>
    <lineage>
        <taxon>Eukaryota</taxon>
        <taxon>Fungi</taxon>
        <taxon>Dikarya</taxon>
        <taxon>Ascomycota</taxon>
        <taxon>Pezizomycotina</taxon>
        <taxon>Dothideomycetes</taxon>
        <taxon>Dothideomycetidae</taxon>
        <taxon>Mycosphaerellales</taxon>
        <taxon>Teratosphaeriaceae</taxon>
        <taxon>Elasticomyces</taxon>
    </lineage>
</organism>
<proteinExistence type="inferred from homology"/>
<evidence type="ECO:0000256" key="7">
    <source>
        <dbReference type="ARBA" id="ARBA00011738"/>
    </source>
</evidence>
<evidence type="ECO:0000256" key="4">
    <source>
        <dbReference type="ARBA" id="ARBA00001946"/>
    </source>
</evidence>
<dbReference type="Gene3D" id="1.10.3210.10">
    <property type="entry name" value="Hypothetical protein af1432"/>
    <property type="match status" value="1"/>
</dbReference>
<gene>
    <name evidence="15" type="ORF">LTR97_005674</name>
</gene>
<comment type="subunit">
    <text evidence="7">Homodimer.</text>
</comment>
<accession>A0AAN8A234</accession>
<keyword evidence="9" id="KW-0479">Metal-binding</keyword>
<dbReference type="GO" id="GO:0002953">
    <property type="term" value="F:5'-deoxynucleotidase activity"/>
    <property type="evidence" value="ECO:0007669"/>
    <property type="project" value="UniProtKB-EC"/>
</dbReference>
<comment type="cofactor">
    <cofactor evidence="3">
        <name>Co(2+)</name>
        <dbReference type="ChEBI" id="CHEBI:48828"/>
    </cofactor>
</comment>
<evidence type="ECO:0000256" key="6">
    <source>
        <dbReference type="ARBA" id="ARBA00009999"/>
    </source>
</evidence>
<feature type="compositionally biased region" description="Polar residues" evidence="13">
    <location>
        <begin position="12"/>
        <end position="25"/>
    </location>
</feature>
<comment type="caution">
    <text evidence="15">The sequence shown here is derived from an EMBL/GenBank/DDBJ whole genome shotgun (WGS) entry which is preliminary data.</text>
</comment>
<evidence type="ECO:0000259" key="14">
    <source>
        <dbReference type="Pfam" id="PF13023"/>
    </source>
</evidence>
<dbReference type="Proteomes" id="UP001310594">
    <property type="component" value="Unassembled WGS sequence"/>
</dbReference>
<comment type="function">
    <text evidence="5">Catalyzes the dephosphorylation of the nucleoside 5'-monophosphates deoxyadenosine monophosphate (dAMP), deoxycytidine monophosphate (dCMP), deoxyguanosine monophosphate (dGMP) and deoxythymidine monophosphate (dTMP).</text>
</comment>
<evidence type="ECO:0000256" key="11">
    <source>
        <dbReference type="ARBA" id="ARBA00022842"/>
    </source>
</evidence>
<feature type="compositionally biased region" description="Basic and acidic residues" evidence="13">
    <location>
        <begin position="275"/>
        <end position="284"/>
    </location>
</feature>
<dbReference type="Pfam" id="PF13023">
    <property type="entry name" value="HD_3"/>
    <property type="match status" value="1"/>
</dbReference>
<dbReference type="InterPro" id="IPR006674">
    <property type="entry name" value="HD_domain"/>
</dbReference>
<reference evidence="15" key="1">
    <citation type="submission" date="2023-08" db="EMBL/GenBank/DDBJ databases">
        <title>Black Yeasts Isolated from many extreme environments.</title>
        <authorList>
            <person name="Coleine C."/>
            <person name="Stajich J.E."/>
            <person name="Selbmann L."/>
        </authorList>
    </citation>
    <scope>NUCLEOTIDE SEQUENCE</scope>
    <source>
        <strain evidence="15">CCFEE 5810</strain>
    </source>
</reference>
<evidence type="ECO:0000256" key="5">
    <source>
        <dbReference type="ARBA" id="ARBA00004074"/>
    </source>
</evidence>
<feature type="domain" description="HD" evidence="14">
    <location>
        <begin position="80"/>
        <end position="241"/>
    </location>
</feature>
<dbReference type="FunFam" id="1.10.3210.10:FF:000011">
    <property type="entry name" value="HD domain-containing protein 2"/>
    <property type="match status" value="1"/>
</dbReference>
<dbReference type="EC" id="3.1.3.89" evidence="8"/>
<evidence type="ECO:0000256" key="3">
    <source>
        <dbReference type="ARBA" id="ARBA00001941"/>
    </source>
</evidence>
<dbReference type="AlphaFoldDB" id="A0AAN8A234"/>
<comment type="similarity">
    <text evidence="6">Belongs to the HDDC2 family.</text>
</comment>
<comment type="cofactor">
    <cofactor evidence="4">
        <name>Mg(2+)</name>
        <dbReference type="ChEBI" id="CHEBI:18420"/>
    </cofactor>
</comment>
<keyword evidence="12" id="KW-0170">Cobalt</keyword>
<evidence type="ECO:0000256" key="12">
    <source>
        <dbReference type="ARBA" id="ARBA00023285"/>
    </source>
</evidence>
<comment type="catalytic activity">
    <reaction evidence="1">
        <text>a 2'-deoxyribonucleoside 5'-phosphate + H2O = a 2'-deoxyribonucleoside + phosphate</text>
        <dbReference type="Rhea" id="RHEA:36167"/>
        <dbReference type="ChEBI" id="CHEBI:15377"/>
        <dbReference type="ChEBI" id="CHEBI:18274"/>
        <dbReference type="ChEBI" id="CHEBI:43474"/>
        <dbReference type="ChEBI" id="CHEBI:65317"/>
        <dbReference type="EC" id="3.1.3.89"/>
    </reaction>
</comment>
<feature type="region of interest" description="Disordered" evidence="13">
    <location>
        <begin position="1"/>
        <end position="53"/>
    </location>
</feature>
<evidence type="ECO:0000256" key="2">
    <source>
        <dbReference type="ARBA" id="ARBA00001936"/>
    </source>
</evidence>
<dbReference type="SUPFAM" id="SSF109604">
    <property type="entry name" value="HD-domain/PDEase-like"/>
    <property type="match status" value="1"/>
</dbReference>
<evidence type="ECO:0000256" key="1">
    <source>
        <dbReference type="ARBA" id="ARBA00001638"/>
    </source>
</evidence>
<feature type="region of interest" description="Disordered" evidence="13">
    <location>
        <begin position="259"/>
        <end position="284"/>
    </location>
</feature>
<dbReference type="GO" id="GO:0046872">
    <property type="term" value="F:metal ion binding"/>
    <property type="evidence" value="ECO:0007669"/>
    <property type="project" value="UniProtKB-KW"/>
</dbReference>
<dbReference type="GO" id="GO:0005737">
    <property type="term" value="C:cytoplasm"/>
    <property type="evidence" value="ECO:0007669"/>
    <property type="project" value="TreeGrafter"/>
</dbReference>
<sequence>MADSLSLDGLIETTSHPQEQPQQNGTTTSPTLASPLPPTTKPTQLPDGEWTPETVLSTLPERPVTDSSSPVPFFHALTLLKTTPREGWRRFGIHAGESIADHMYRMSIITLLCPPSLAATLDIPRCTRMALVHDMAEALVGDITPIDGVSKPEKSRREGETMDYLCEGLLGRVGGGVAGEAVRSVWQEYEDGVTRESVFVHDVDKVELLLQMVEYEKAKGGELDLGEFAWVAKRIVMPEVKEWAEEILAERKKFWEGKDQVPGGIKSVNGEAELSEERKAQQDEYYGEDKVVNGGVAVDDTN</sequence>
<keyword evidence="11" id="KW-0460">Magnesium</keyword>
<evidence type="ECO:0000313" key="16">
    <source>
        <dbReference type="Proteomes" id="UP001310594"/>
    </source>
</evidence>
<protein>
    <recommendedName>
        <fullName evidence="8">5'-deoxynucleotidase</fullName>
        <ecNumber evidence="8">3.1.3.89</ecNumber>
    </recommendedName>
</protein>
<evidence type="ECO:0000256" key="10">
    <source>
        <dbReference type="ARBA" id="ARBA00022801"/>
    </source>
</evidence>